<dbReference type="PANTHER" id="PTHR32438:SF5">
    <property type="entry name" value="4-ALPHA-GLUCANOTRANSFERASE DPE1, CHLOROPLASTIC_AMYLOPLASTIC"/>
    <property type="match status" value="1"/>
</dbReference>
<dbReference type="GO" id="GO:0005975">
    <property type="term" value="P:carbohydrate metabolic process"/>
    <property type="evidence" value="ECO:0007669"/>
    <property type="project" value="InterPro"/>
</dbReference>
<evidence type="ECO:0000256" key="2">
    <source>
        <dbReference type="ARBA" id="ARBA00005684"/>
    </source>
</evidence>
<dbReference type="AlphaFoldDB" id="K1SRU6"/>
<comment type="similarity">
    <text evidence="2">Belongs to the disproportionating enzyme family.</text>
</comment>
<comment type="catalytic activity">
    <reaction evidence="1">
        <text>Transfers a segment of a (1-&gt;4)-alpha-D-glucan to a new position in an acceptor, which may be glucose or a (1-&gt;4)-alpha-D-glucan.</text>
        <dbReference type="EC" id="2.4.1.25"/>
    </reaction>
</comment>
<dbReference type="EC" id="2.4.1.25" evidence="3"/>
<evidence type="ECO:0000256" key="4">
    <source>
        <dbReference type="ARBA" id="ARBA00022676"/>
    </source>
</evidence>
<evidence type="ECO:0000256" key="8">
    <source>
        <dbReference type="ARBA" id="ARBA00031501"/>
    </source>
</evidence>
<protein>
    <recommendedName>
        <fullName evidence="3">4-alpha-glucanotransferase</fullName>
        <ecNumber evidence="3">2.4.1.25</ecNumber>
    </recommendedName>
    <alternativeName>
        <fullName evidence="7">Amylomaltase</fullName>
    </alternativeName>
    <alternativeName>
        <fullName evidence="8">Disproportionating enzyme</fullName>
    </alternativeName>
</protein>
<dbReference type="SUPFAM" id="SSF51445">
    <property type="entry name" value="(Trans)glycosidases"/>
    <property type="match status" value="1"/>
</dbReference>
<comment type="caution">
    <text evidence="9">The sequence shown here is derived from an EMBL/GenBank/DDBJ whole genome shotgun (WGS) entry which is preliminary data.</text>
</comment>
<accession>K1SRU6</accession>
<evidence type="ECO:0000256" key="3">
    <source>
        <dbReference type="ARBA" id="ARBA00012560"/>
    </source>
</evidence>
<organism evidence="9">
    <name type="scientific">human gut metagenome</name>
    <dbReference type="NCBI Taxonomy" id="408170"/>
    <lineage>
        <taxon>unclassified sequences</taxon>
        <taxon>metagenomes</taxon>
        <taxon>organismal metagenomes</taxon>
    </lineage>
</organism>
<dbReference type="Pfam" id="PF02446">
    <property type="entry name" value="Glyco_hydro_77"/>
    <property type="match status" value="1"/>
</dbReference>
<dbReference type="InterPro" id="IPR003385">
    <property type="entry name" value="Glyco_hydro_77"/>
</dbReference>
<dbReference type="Gene3D" id="3.20.20.80">
    <property type="entry name" value="Glycosidases"/>
    <property type="match status" value="1"/>
</dbReference>
<gene>
    <name evidence="9" type="ORF">OBE_10157</name>
</gene>
<evidence type="ECO:0000256" key="7">
    <source>
        <dbReference type="ARBA" id="ARBA00031423"/>
    </source>
</evidence>
<name>K1SRU6_9ZZZZ</name>
<proteinExistence type="inferred from homology"/>
<reference evidence="9" key="1">
    <citation type="journal article" date="2013" name="Environ. Microbiol.">
        <title>Microbiota from the distal guts of lean and obese adolescents exhibit partial functional redundancy besides clear differences in community structure.</title>
        <authorList>
            <person name="Ferrer M."/>
            <person name="Ruiz A."/>
            <person name="Lanza F."/>
            <person name="Haange S.B."/>
            <person name="Oberbach A."/>
            <person name="Till H."/>
            <person name="Bargiela R."/>
            <person name="Campoy C."/>
            <person name="Segura M.T."/>
            <person name="Richter M."/>
            <person name="von Bergen M."/>
            <person name="Seifert J."/>
            <person name="Suarez A."/>
        </authorList>
    </citation>
    <scope>NUCLEOTIDE SEQUENCE</scope>
</reference>
<dbReference type="InterPro" id="IPR017853">
    <property type="entry name" value="GH"/>
</dbReference>
<keyword evidence="6" id="KW-0119">Carbohydrate metabolism</keyword>
<dbReference type="PANTHER" id="PTHR32438">
    <property type="entry name" value="4-ALPHA-GLUCANOTRANSFERASE DPE1, CHLOROPLASTIC/AMYLOPLASTIC"/>
    <property type="match status" value="1"/>
</dbReference>
<evidence type="ECO:0000256" key="6">
    <source>
        <dbReference type="ARBA" id="ARBA00023277"/>
    </source>
</evidence>
<evidence type="ECO:0000256" key="5">
    <source>
        <dbReference type="ARBA" id="ARBA00022679"/>
    </source>
</evidence>
<feature type="non-terminal residue" evidence="9">
    <location>
        <position position="171"/>
    </location>
</feature>
<keyword evidence="5 9" id="KW-0808">Transferase</keyword>
<dbReference type="GO" id="GO:0004134">
    <property type="term" value="F:4-alpha-glucanotransferase activity"/>
    <property type="evidence" value="ECO:0007669"/>
    <property type="project" value="UniProtKB-EC"/>
</dbReference>
<evidence type="ECO:0000313" key="9">
    <source>
        <dbReference type="EMBL" id="EKC58149.1"/>
    </source>
</evidence>
<sequence length="171" mass="19720">MELKRSSGVLLHITSLPANEGIGTLGKPAFEFVNWLKAAGQKYWQVLPIHPTGYADSPYQSPSAFAGNPLLIDLWELVELGLLAPDDIKGREYGEDPSTVDYEKVIAQKKELLRKAFFSFKEDVSYLAFIQEQSWWLEDYALFMAIKHHNELRSWMTWDKELRFRKPEVLA</sequence>
<keyword evidence="4" id="KW-0328">Glycosyltransferase</keyword>
<evidence type="ECO:0000256" key="1">
    <source>
        <dbReference type="ARBA" id="ARBA00000439"/>
    </source>
</evidence>
<dbReference type="EMBL" id="AJWZ01007001">
    <property type="protein sequence ID" value="EKC58149.1"/>
    <property type="molecule type" value="Genomic_DNA"/>
</dbReference>